<evidence type="ECO:0000256" key="9">
    <source>
        <dbReference type="ARBA" id="ARBA00023242"/>
    </source>
</evidence>
<dbReference type="GO" id="GO:0004527">
    <property type="term" value="F:exonuclease activity"/>
    <property type="evidence" value="ECO:0007669"/>
    <property type="project" value="UniProtKB-KW"/>
</dbReference>
<evidence type="ECO:0000313" key="14">
    <source>
        <dbReference type="EnsemblMetazoa" id="PHUM006410-PA"/>
    </source>
</evidence>
<keyword evidence="5" id="KW-0963">Cytoplasm</keyword>
<dbReference type="FunCoup" id="E0V994">
    <property type="interactions" value="1431"/>
</dbReference>
<dbReference type="PANTHER" id="PTHR11097">
    <property type="entry name" value="EXOSOME COMPLEX EXONUCLEASE RIBOSOMAL RNA PROCESSING PROTEIN"/>
    <property type="match status" value="1"/>
</dbReference>
<dbReference type="GO" id="GO:0071035">
    <property type="term" value="P:nuclear polyadenylation-dependent rRNA catabolic process"/>
    <property type="evidence" value="ECO:0007669"/>
    <property type="project" value="TreeGrafter"/>
</dbReference>
<dbReference type="Proteomes" id="UP000009046">
    <property type="component" value="Unassembled WGS sequence"/>
</dbReference>
<evidence type="ECO:0000259" key="12">
    <source>
        <dbReference type="Pfam" id="PF03725"/>
    </source>
</evidence>
<evidence type="ECO:0000256" key="8">
    <source>
        <dbReference type="ARBA" id="ARBA00022884"/>
    </source>
</evidence>
<dbReference type="InterPro" id="IPR033100">
    <property type="entry name" value="Rrp45"/>
</dbReference>
<evidence type="ECO:0000256" key="2">
    <source>
        <dbReference type="ARBA" id="ARBA00004604"/>
    </source>
</evidence>
<keyword evidence="13" id="KW-0540">Nuclease</keyword>
<dbReference type="FunFam" id="3.30.230.70:FF:000005">
    <property type="entry name" value="Exosome complex component RRP45"/>
    <property type="match status" value="1"/>
</dbReference>
<keyword evidence="15" id="KW-1185">Reference proteome</keyword>
<evidence type="ECO:0000256" key="7">
    <source>
        <dbReference type="ARBA" id="ARBA00022835"/>
    </source>
</evidence>
<protein>
    <recommendedName>
        <fullName evidence="4">Exosome complex component RRP45</fullName>
    </recommendedName>
    <alternativeName>
        <fullName evidence="10">Exosome component 9</fullName>
    </alternativeName>
</protein>
<feature type="domain" description="Exoribonuclease phosphorolytic" evidence="11">
    <location>
        <begin position="32"/>
        <end position="163"/>
    </location>
</feature>
<reference evidence="13" key="1">
    <citation type="submission" date="2007-04" db="EMBL/GenBank/DDBJ databases">
        <title>Annotation of Pediculus humanus corporis strain USDA.</title>
        <authorList>
            <person name="Kirkness E."/>
            <person name="Hannick L."/>
            <person name="Hass B."/>
            <person name="Bruggner R."/>
            <person name="Lawson D."/>
            <person name="Bidwell S."/>
            <person name="Joardar V."/>
            <person name="Caler E."/>
            <person name="Walenz B."/>
            <person name="Inman J."/>
            <person name="Schobel S."/>
            <person name="Galinsky K."/>
            <person name="Amedeo P."/>
            <person name="Strausberg R."/>
        </authorList>
    </citation>
    <scope>NUCLEOTIDE SEQUENCE</scope>
    <source>
        <strain evidence="13">USDA</strain>
    </source>
</reference>
<dbReference type="eggNOG" id="KOG1614">
    <property type="taxonomic scope" value="Eukaryota"/>
</dbReference>
<keyword evidence="8" id="KW-0694">RNA-binding</keyword>
<organism>
    <name type="scientific">Pediculus humanus subsp. corporis</name>
    <name type="common">Body louse</name>
    <dbReference type="NCBI Taxonomy" id="121224"/>
    <lineage>
        <taxon>Eukaryota</taxon>
        <taxon>Metazoa</taxon>
        <taxon>Ecdysozoa</taxon>
        <taxon>Arthropoda</taxon>
        <taxon>Hexapoda</taxon>
        <taxon>Insecta</taxon>
        <taxon>Pterygota</taxon>
        <taxon>Neoptera</taxon>
        <taxon>Paraneoptera</taxon>
        <taxon>Psocodea</taxon>
        <taxon>Troctomorpha</taxon>
        <taxon>Phthiraptera</taxon>
        <taxon>Anoplura</taxon>
        <taxon>Pediculidae</taxon>
        <taxon>Pediculus</taxon>
    </lineage>
</organism>
<evidence type="ECO:0000313" key="13">
    <source>
        <dbReference type="EMBL" id="EEB09950.1"/>
    </source>
</evidence>
<dbReference type="GO" id="GO:0000467">
    <property type="term" value="P:exonucleolytic trimming to generate mature 3'-end of 5.8S rRNA from tricistronic rRNA transcript (SSU-rRNA, 5.8S rRNA, LSU-rRNA)"/>
    <property type="evidence" value="ECO:0007669"/>
    <property type="project" value="TreeGrafter"/>
</dbReference>
<dbReference type="PANTHER" id="PTHR11097:SF14">
    <property type="entry name" value="EXOSOME COMPLEX COMPONENT RRP45"/>
    <property type="match status" value="1"/>
</dbReference>
<dbReference type="CTD" id="8233506"/>
<dbReference type="STRING" id="121224.E0V994"/>
<reference evidence="14" key="3">
    <citation type="submission" date="2020-05" db="UniProtKB">
        <authorList>
            <consortium name="EnsemblMetazoa"/>
        </authorList>
    </citation>
    <scope>IDENTIFICATION</scope>
    <source>
        <strain evidence="14">USDA</strain>
    </source>
</reference>
<evidence type="ECO:0000256" key="10">
    <source>
        <dbReference type="ARBA" id="ARBA00032660"/>
    </source>
</evidence>
<dbReference type="SUPFAM" id="SSF54211">
    <property type="entry name" value="Ribosomal protein S5 domain 2-like"/>
    <property type="match status" value="1"/>
</dbReference>
<proteinExistence type="inferred from homology"/>
<evidence type="ECO:0000256" key="1">
    <source>
        <dbReference type="ARBA" id="ARBA00004496"/>
    </source>
</evidence>
<keyword evidence="13" id="KW-0378">Hydrolase</keyword>
<evidence type="ECO:0000313" key="15">
    <source>
        <dbReference type="Proteomes" id="UP000009046"/>
    </source>
</evidence>
<dbReference type="InterPro" id="IPR027408">
    <property type="entry name" value="PNPase/RNase_PH_dom_sf"/>
</dbReference>
<gene>
    <name evidence="14" type="primary">8233506</name>
    <name evidence="13" type="ORF">Phum_PHUM006410</name>
</gene>
<evidence type="ECO:0000256" key="3">
    <source>
        <dbReference type="ARBA" id="ARBA00006678"/>
    </source>
</evidence>
<evidence type="ECO:0000256" key="4">
    <source>
        <dbReference type="ARBA" id="ARBA00019572"/>
    </source>
</evidence>
<dbReference type="GO" id="GO:0035925">
    <property type="term" value="F:mRNA 3'-UTR AU-rich region binding"/>
    <property type="evidence" value="ECO:0007669"/>
    <property type="project" value="TreeGrafter"/>
</dbReference>
<accession>E0V994</accession>
<dbReference type="OMA" id="VCSIQKA"/>
<evidence type="ECO:0000256" key="5">
    <source>
        <dbReference type="ARBA" id="ARBA00022490"/>
    </source>
</evidence>
<dbReference type="GO" id="GO:0000177">
    <property type="term" value="C:cytoplasmic exosome (RNase complex)"/>
    <property type="evidence" value="ECO:0007669"/>
    <property type="project" value="TreeGrafter"/>
</dbReference>
<dbReference type="InParanoid" id="E0V994"/>
<dbReference type="SUPFAM" id="SSF55666">
    <property type="entry name" value="Ribonuclease PH domain 2-like"/>
    <property type="match status" value="1"/>
</dbReference>
<dbReference type="GO" id="GO:0034473">
    <property type="term" value="P:U1 snRNA 3'-end processing"/>
    <property type="evidence" value="ECO:0007669"/>
    <property type="project" value="TreeGrafter"/>
</dbReference>
<dbReference type="Pfam" id="PF01138">
    <property type="entry name" value="RNase_PH"/>
    <property type="match status" value="1"/>
</dbReference>
<dbReference type="GO" id="GO:0034475">
    <property type="term" value="P:U4 snRNA 3'-end processing"/>
    <property type="evidence" value="ECO:0007669"/>
    <property type="project" value="TreeGrafter"/>
</dbReference>
<dbReference type="RefSeq" id="XP_002422688.1">
    <property type="nucleotide sequence ID" value="XM_002422643.1"/>
</dbReference>
<comment type="similarity">
    <text evidence="3">Belongs to the RNase PH family.</text>
</comment>
<feature type="domain" description="Exoribonuclease phosphorolytic" evidence="12">
    <location>
        <begin position="189"/>
        <end position="252"/>
    </location>
</feature>
<dbReference type="EMBL" id="AAZO01000078">
    <property type="status" value="NOT_ANNOTATED_CDS"/>
    <property type="molecule type" value="Genomic_DNA"/>
</dbReference>
<dbReference type="VEuPathDB" id="VectorBase:PHUM006410"/>
<dbReference type="InterPro" id="IPR015847">
    <property type="entry name" value="ExoRNase_PH_dom2"/>
</dbReference>
<dbReference type="InterPro" id="IPR001247">
    <property type="entry name" value="ExoRNase_PH_dom1"/>
</dbReference>
<dbReference type="GeneID" id="8233506"/>
<name>E0V994_PEDHC</name>
<evidence type="ECO:0000256" key="6">
    <source>
        <dbReference type="ARBA" id="ARBA00022552"/>
    </source>
</evidence>
<dbReference type="Gene3D" id="3.30.230.70">
    <property type="entry name" value="GHMP Kinase, N-terminal domain"/>
    <property type="match status" value="1"/>
</dbReference>
<reference evidence="13" key="2">
    <citation type="submission" date="2007-04" db="EMBL/GenBank/DDBJ databases">
        <title>The genome of the human body louse.</title>
        <authorList>
            <consortium name="The Human Body Louse Genome Consortium"/>
            <person name="Kirkness E."/>
            <person name="Walenz B."/>
            <person name="Hass B."/>
            <person name="Bruggner R."/>
            <person name="Strausberg R."/>
        </authorList>
    </citation>
    <scope>NUCLEOTIDE SEQUENCE</scope>
    <source>
        <strain evidence="13">USDA</strain>
    </source>
</reference>
<dbReference type="GO" id="GO:0005730">
    <property type="term" value="C:nucleolus"/>
    <property type="evidence" value="ECO:0007669"/>
    <property type="project" value="UniProtKB-SubCell"/>
</dbReference>
<sequence length="349" mass="38918">MREAILSNCERNFILKAASECKRLDGRKLEGFRDLKIHFGKDWGLCYVSLGESKVVSQVKCEIQEPQAVRPNEGLFFMNVELSLMASPYIEPGRASNLSTHIQRLLDKCLYDSKAIDLESLCIVAEDKVWAIKIDVHVLNHDGSLVDCASISALAALAHFKRPDVTTDGEEIKVHSTAERDPIPLTLHHYPICVSFALLNNSENIFADPTEIEERVSDANLTFGINAYKEICCLHLGGTALIKPKLIMTCSLKAAARAKEVVELINEAIKKDAEARHQKKPVGFVSDFNWDRITAMSEKRLKVQLSKFENYGHQSNLNGSDLNNVGNYKITSLGDNCAELELGPTKMEE</sequence>
<dbReference type="GO" id="GO:0071028">
    <property type="term" value="P:nuclear mRNA surveillance"/>
    <property type="evidence" value="ECO:0007669"/>
    <property type="project" value="TreeGrafter"/>
</dbReference>
<comment type="subcellular location">
    <subcellularLocation>
        <location evidence="1">Cytoplasm</location>
    </subcellularLocation>
    <subcellularLocation>
        <location evidence="2">Nucleus</location>
        <location evidence="2">Nucleolus</location>
    </subcellularLocation>
</comment>
<dbReference type="CDD" id="cd11368">
    <property type="entry name" value="RNase_PH_RRP45"/>
    <property type="match status" value="1"/>
</dbReference>
<keyword evidence="13" id="KW-0269">Exonuclease</keyword>
<dbReference type="InterPro" id="IPR036345">
    <property type="entry name" value="ExoRNase_PH_dom2_sf"/>
</dbReference>
<dbReference type="Pfam" id="PF03725">
    <property type="entry name" value="RNase_PH_C"/>
    <property type="match status" value="1"/>
</dbReference>
<dbReference type="KEGG" id="phu:Phum_PHUM006410"/>
<dbReference type="InterPro" id="IPR050590">
    <property type="entry name" value="Exosome_comp_Rrp42_subfam"/>
</dbReference>
<dbReference type="GO" id="GO:0034476">
    <property type="term" value="P:U5 snRNA 3'-end processing"/>
    <property type="evidence" value="ECO:0007669"/>
    <property type="project" value="TreeGrafter"/>
</dbReference>
<dbReference type="EMBL" id="DS234991">
    <property type="protein sequence ID" value="EEB09950.1"/>
    <property type="molecule type" value="Genomic_DNA"/>
</dbReference>
<evidence type="ECO:0000259" key="11">
    <source>
        <dbReference type="Pfam" id="PF01138"/>
    </source>
</evidence>
<dbReference type="GO" id="GO:0071038">
    <property type="term" value="P:TRAMP-dependent tRNA surveillance pathway"/>
    <property type="evidence" value="ECO:0007669"/>
    <property type="project" value="TreeGrafter"/>
</dbReference>
<dbReference type="InterPro" id="IPR020568">
    <property type="entry name" value="Ribosomal_Su5_D2-typ_SF"/>
</dbReference>
<keyword evidence="7" id="KW-0271">Exosome</keyword>
<dbReference type="GO" id="GO:0000176">
    <property type="term" value="C:nuclear exosome (RNase complex)"/>
    <property type="evidence" value="ECO:0007669"/>
    <property type="project" value="TreeGrafter"/>
</dbReference>
<dbReference type="GO" id="GO:0016075">
    <property type="term" value="P:rRNA catabolic process"/>
    <property type="evidence" value="ECO:0007669"/>
    <property type="project" value="TreeGrafter"/>
</dbReference>
<keyword evidence="9" id="KW-0539">Nucleus</keyword>
<dbReference type="EnsemblMetazoa" id="PHUM006410-RA">
    <property type="protein sequence ID" value="PHUM006410-PA"/>
    <property type="gene ID" value="PHUM006410"/>
</dbReference>
<dbReference type="OrthoDB" id="10264038at2759"/>
<dbReference type="AlphaFoldDB" id="E0V994"/>
<dbReference type="HOGENOM" id="CLU_038194_7_0_1"/>
<keyword evidence="6" id="KW-0698">rRNA processing</keyword>